<keyword evidence="3" id="KW-1185">Reference proteome</keyword>
<gene>
    <name evidence="2" type="ORF">BWQ96_04698</name>
</gene>
<feature type="region of interest" description="Disordered" evidence="1">
    <location>
        <begin position="1"/>
        <end position="64"/>
    </location>
</feature>
<sequence>MLEELTSLEISHLPHVDHENPETAQQRNKTNGPNVLHDVEDSDHGREYHQSRSNSMMTSVQNDPGSIDSDAVRNIFAAESLMNVRFDDSKLHHTNTAYDEDYVERNAYGQVYETHFSNDNENIYSNVVFPGDSALFKSTEAGYFWADFRTQAMRISALLPELETLGSDIIEPIDKKTVILQYERSFLHHFARDDFLHDAAEIFRDEQTPFLSWISENRVCVDLCFQHNVTQVIMDEILRNINYPYSCWKTVVSSMRRQTGVKIIVLQL</sequence>
<comment type="caution">
    <text evidence="2">The sequence shown here is derived from an EMBL/GenBank/DDBJ whole genome shotgun (WGS) entry which is preliminary data.</text>
</comment>
<name>A0A2V3IWP2_9FLOR</name>
<feature type="compositionally biased region" description="Polar residues" evidence="1">
    <location>
        <begin position="51"/>
        <end position="64"/>
    </location>
</feature>
<accession>A0A2V3IWP2</accession>
<organism evidence="2 3">
    <name type="scientific">Gracilariopsis chorda</name>
    <dbReference type="NCBI Taxonomy" id="448386"/>
    <lineage>
        <taxon>Eukaryota</taxon>
        <taxon>Rhodophyta</taxon>
        <taxon>Florideophyceae</taxon>
        <taxon>Rhodymeniophycidae</taxon>
        <taxon>Gracilariales</taxon>
        <taxon>Gracilariaceae</taxon>
        <taxon>Gracilariopsis</taxon>
    </lineage>
</organism>
<feature type="compositionally biased region" description="Basic and acidic residues" evidence="1">
    <location>
        <begin position="12"/>
        <end position="21"/>
    </location>
</feature>
<dbReference type="AlphaFoldDB" id="A0A2V3IWP2"/>
<evidence type="ECO:0000256" key="1">
    <source>
        <dbReference type="SAM" id="MobiDB-lite"/>
    </source>
</evidence>
<feature type="compositionally biased region" description="Polar residues" evidence="1">
    <location>
        <begin position="22"/>
        <end position="33"/>
    </location>
</feature>
<evidence type="ECO:0000313" key="3">
    <source>
        <dbReference type="Proteomes" id="UP000247409"/>
    </source>
</evidence>
<proteinExistence type="predicted"/>
<dbReference type="Proteomes" id="UP000247409">
    <property type="component" value="Unassembled WGS sequence"/>
</dbReference>
<protein>
    <submittedName>
        <fullName evidence="2">Uncharacterized protein</fullName>
    </submittedName>
</protein>
<dbReference type="EMBL" id="NBIV01000058">
    <property type="protein sequence ID" value="PXF45560.1"/>
    <property type="molecule type" value="Genomic_DNA"/>
</dbReference>
<evidence type="ECO:0000313" key="2">
    <source>
        <dbReference type="EMBL" id="PXF45560.1"/>
    </source>
</evidence>
<feature type="compositionally biased region" description="Basic and acidic residues" evidence="1">
    <location>
        <begin position="37"/>
        <end position="50"/>
    </location>
</feature>
<reference evidence="2 3" key="1">
    <citation type="journal article" date="2018" name="Mol. Biol. Evol.">
        <title>Analysis of the draft genome of the red seaweed Gracilariopsis chorda provides insights into genome size evolution in Rhodophyta.</title>
        <authorList>
            <person name="Lee J."/>
            <person name="Yang E.C."/>
            <person name="Graf L."/>
            <person name="Yang J.H."/>
            <person name="Qiu H."/>
            <person name="Zel Zion U."/>
            <person name="Chan C.X."/>
            <person name="Stephens T.G."/>
            <person name="Weber A.P.M."/>
            <person name="Boo G.H."/>
            <person name="Boo S.M."/>
            <person name="Kim K.M."/>
            <person name="Shin Y."/>
            <person name="Jung M."/>
            <person name="Lee S.J."/>
            <person name="Yim H.S."/>
            <person name="Lee J.H."/>
            <person name="Bhattacharya D."/>
            <person name="Yoon H.S."/>
        </authorList>
    </citation>
    <scope>NUCLEOTIDE SEQUENCE [LARGE SCALE GENOMIC DNA]</scope>
    <source>
        <strain evidence="2 3">SKKU-2015</strain>
        <tissue evidence="2">Whole body</tissue>
    </source>
</reference>